<evidence type="ECO:0000256" key="11">
    <source>
        <dbReference type="ARBA" id="ARBA00023136"/>
    </source>
</evidence>
<dbReference type="InterPro" id="IPR000719">
    <property type="entry name" value="Prot_kinase_dom"/>
</dbReference>
<feature type="compositionally biased region" description="Pro residues" evidence="13">
    <location>
        <begin position="299"/>
        <end position="319"/>
    </location>
</feature>
<keyword evidence="9 12" id="KW-0067">ATP-binding</keyword>
<dbReference type="GO" id="GO:0005886">
    <property type="term" value="C:plasma membrane"/>
    <property type="evidence" value="ECO:0007669"/>
    <property type="project" value="UniProtKB-SubCell"/>
</dbReference>
<evidence type="ECO:0000256" key="1">
    <source>
        <dbReference type="ARBA" id="ARBA00004162"/>
    </source>
</evidence>
<evidence type="ECO:0000256" key="13">
    <source>
        <dbReference type="SAM" id="MobiDB-lite"/>
    </source>
</evidence>
<keyword evidence="5 16" id="KW-0808">Transferase</keyword>
<name>A0A4R5WSZ8_9MYCO</name>
<dbReference type="PROSITE" id="PS50011">
    <property type="entry name" value="PROTEIN_KINASE_DOM"/>
    <property type="match status" value="1"/>
</dbReference>
<dbReference type="PROSITE" id="PS00108">
    <property type="entry name" value="PROTEIN_KINASE_ST"/>
    <property type="match status" value="1"/>
</dbReference>
<reference evidence="16" key="1">
    <citation type="submission" date="2023-06" db="EMBL/GenBank/DDBJ databases">
        <title>Identification of two novel mycobacterium reveal diversities and complexities of Mycobacterium gordonae clade.</title>
        <authorList>
            <person name="Matsumoto Y."/>
            <person name="Nakamura S."/>
            <person name="Motooka D."/>
            <person name="Fukushima K."/>
        </authorList>
    </citation>
    <scope>NUCLEOTIDE SEQUENCE</scope>
    <source>
        <strain evidence="16">TY812</strain>
    </source>
</reference>
<dbReference type="EC" id="2.7.11.1" evidence="2"/>
<dbReference type="RefSeq" id="WP_133435107.1">
    <property type="nucleotide sequence ID" value="NZ_JAUFSA010000001.1"/>
</dbReference>
<dbReference type="SUPFAM" id="SSF56112">
    <property type="entry name" value="Protein kinase-like (PK-like)"/>
    <property type="match status" value="1"/>
</dbReference>
<evidence type="ECO:0000256" key="3">
    <source>
        <dbReference type="ARBA" id="ARBA00022475"/>
    </source>
</evidence>
<dbReference type="GO" id="GO:0004674">
    <property type="term" value="F:protein serine/threonine kinase activity"/>
    <property type="evidence" value="ECO:0007669"/>
    <property type="project" value="UniProtKB-KW"/>
</dbReference>
<feature type="region of interest" description="Disordered" evidence="13">
    <location>
        <begin position="357"/>
        <end position="379"/>
    </location>
</feature>
<keyword evidence="10 14" id="KW-1133">Transmembrane helix</keyword>
<accession>A0A4R5WSZ8</accession>
<evidence type="ECO:0000256" key="14">
    <source>
        <dbReference type="SAM" id="Phobius"/>
    </source>
</evidence>
<evidence type="ECO:0000256" key="9">
    <source>
        <dbReference type="ARBA" id="ARBA00022840"/>
    </source>
</evidence>
<dbReference type="Pfam" id="PF00069">
    <property type="entry name" value="Pkinase"/>
    <property type="match status" value="1"/>
</dbReference>
<dbReference type="Gene3D" id="3.30.200.20">
    <property type="entry name" value="Phosphorylase Kinase, domain 1"/>
    <property type="match status" value="1"/>
</dbReference>
<keyword evidence="3" id="KW-1003">Cell membrane</keyword>
<keyword evidence="11 14" id="KW-0472">Membrane</keyword>
<keyword evidence="6 14" id="KW-0812">Transmembrane</keyword>
<dbReference type="PROSITE" id="PS00107">
    <property type="entry name" value="PROTEIN_KINASE_ATP"/>
    <property type="match status" value="1"/>
</dbReference>
<evidence type="ECO:0000256" key="12">
    <source>
        <dbReference type="PROSITE-ProRule" id="PRU10141"/>
    </source>
</evidence>
<dbReference type="Proteomes" id="UP001229081">
    <property type="component" value="Unassembled WGS sequence"/>
</dbReference>
<dbReference type="PANTHER" id="PTHR43289">
    <property type="entry name" value="MITOGEN-ACTIVATED PROTEIN KINASE KINASE KINASE 20-RELATED"/>
    <property type="match status" value="1"/>
</dbReference>
<dbReference type="InterPro" id="IPR008271">
    <property type="entry name" value="Ser/Thr_kinase_AS"/>
</dbReference>
<evidence type="ECO:0000313" key="16">
    <source>
        <dbReference type="EMBL" id="MDP7734260.1"/>
    </source>
</evidence>
<dbReference type="GO" id="GO:0005524">
    <property type="term" value="F:ATP binding"/>
    <property type="evidence" value="ECO:0007669"/>
    <property type="project" value="UniProtKB-UniRule"/>
</dbReference>
<dbReference type="CDD" id="cd14014">
    <property type="entry name" value="STKc_PknB_like"/>
    <property type="match status" value="1"/>
</dbReference>
<comment type="caution">
    <text evidence="16">The sequence shown here is derived from an EMBL/GenBank/DDBJ whole genome shotgun (WGS) entry which is preliminary data.</text>
</comment>
<dbReference type="AlphaFoldDB" id="A0A4R5WSZ8"/>
<organism evidence="16 17">
    <name type="scientific">Mycobacterium paragordonae</name>
    <dbReference type="NCBI Taxonomy" id="1389713"/>
    <lineage>
        <taxon>Bacteria</taxon>
        <taxon>Bacillati</taxon>
        <taxon>Actinomycetota</taxon>
        <taxon>Actinomycetes</taxon>
        <taxon>Mycobacteriales</taxon>
        <taxon>Mycobacteriaceae</taxon>
        <taxon>Mycobacterium</taxon>
    </lineage>
</organism>
<evidence type="ECO:0000256" key="10">
    <source>
        <dbReference type="ARBA" id="ARBA00022989"/>
    </source>
</evidence>
<feature type="transmembrane region" description="Helical" evidence="14">
    <location>
        <begin position="329"/>
        <end position="354"/>
    </location>
</feature>
<evidence type="ECO:0000256" key="8">
    <source>
        <dbReference type="ARBA" id="ARBA00022777"/>
    </source>
</evidence>
<feature type="binding site" evidence="12">
    <location>
        <position position="41"/>
    </location>
    <ligand>
        <name>ATP</name>
        <dbReference type="ChEBI" id="CHEBI:30616"/>
    </ligand>
</feature>
<dbReference type="Gene3D" id="1.10.510.10">
    <property type="entry name" value="Transferase(Phosphotransferase) domain 1"/>
    <property type="match status" value="1"/>
</dbReference>
<feature type="compositionally biased region" description="Polar residues" evidence="13">
    <location>
        <begin position="369"/>
        <end position="379"/>
    </location>
</feature>
<keyword evidence="4" id="KW-0723">Serine/threonine-protein kinase</keyword>
<comment type="subcellular location">
    <subcellularLocation>
        <location evidence="1">Cell membrane</location>
        <topology evidence="1">Single-pass membrane protein</topology>
    </subcellularLocation>
</comment>
<evidence type="ECO:0000256" key="2">
    <source>
        <dbReference type="ARBA" id="ARBA00012513"/>
    </source>
</evidence>
<dbReference type="SMART" id="SM00220">
    <property type="entry name" value="S_TKc"/>
    <property type="match status" value="1"/>
</dbReference>
<keyword evidence="8 16" id="KW-0418">Kinase</keyword>
<sequence length="533" mass="57865">MKSLVGETFGKYEVSRLLGKGGMGEVYEAFDTDKRRAVALKVLPDEYADDQTFRERFLRESHAAAILQEPHVIPIHDWGEIDHTLYIDMRLVRGETLHDILARRALTPERAVEIIGQVAAALDAAHADGLIHRDVKPQNIIITPDDFAYLVDFGIAEARGESHLTMSGYQVGSFAYMAPERLNSDEPATSAVDVYALACVLYEALTGRRPFVGDTQQIIAGHLTAPPPRPSVARLGVPAALDDVISRGMAKHPDDRYGSAGALARAAKRALSASKSAPKSAPEPAPGPAAADTVYGPQYQPPPQYPPPQYFHSPPTVPAYPPRDDSRRFLVPTLVAVAAALVVVAVVLVIVVGGNQKSGSDTPRVAYPTSGQPTYQPSYETGAAPTYQTTTPPTTRSVAQPTTTASAVPDAEQQLRQYVNLDRSVVATEAADKWVPQLSSKRPGIRDNGVVWDNAMALQEHLQFRKLYNAKLLWSGDWSTFSEPNFWVTIAGITFDDSRGALMWCSSKGFDRDHCIAKIVSTTHPVAGSTAYN</sequence>
<evidence type="ECO:0000256" key="7">
    <source>
        <dbReference type="ARBA" id="ARBA00022741"/>
    </source>
</evidence>
<dbReference type="PANTHER" id="PTHR43289:SF6">
    <property type="entry name" value="SERINE_THREONINE-PROTEIN KINASE NEKL-3"/>
    <property type="match status" value="1"/>
</dbReference>
<proteinExistence type="predicted"/>
<feature type="domain" description="Protein kinase" evidence="15">
    <location>
        <begin position="12"/>
        <end position="271"/>
    </location>
</feature>
<evidence type="ECO:0000259" key="15">
    <source>
        <dbReference type="PROSITE" id="PS50011"/>
    </source>
</evidence>
<evidence type="ECO:0000256" key="6">
    <source>
        <dbReference type="ARBA" id="ARBA00022692"/>
    </source>
</evidence>
<dbReference type="EMBL" id="JAUFSA010000001">
    <property type="protein sequence ID" value="MDP7734260.1"/>
    <property type="molecule type" value="Genomic_DNA"/>
</dbReference>
<dbReference type="InterPro" id="IPR011009">
    <property type="entry name" value="Kinase-like_dom_sf"/>
</dbReference>
<keyword evidence="7 12" id="KW-0547">Nucleotide-binding</keyword>
<feature type="region of interest" description="Disordered" evidence="13">
    <location>
        <begin position="271"/>
        <end position="319"/>
    </location>
</feature>
<dbReference type="FunFam" id="1.10.510.10:FF:000021">
    <property type="entry name" value="Serine/threonine protein kinase"/>
    <property type="match status" value="1"/>
</dbReference>
<protein>
    <recommendedName>
        <fullName evidence="2">non-specific serine/threonine protein kinase</fullName>
        <ecNumber evidence="2">2.7.11.1</ecNumber>
    </recommendedName>
</protein>
<dbReference type="GO" id="GO:0080090">
    <property type="term" value="P:regulation of primary metabolic process"/>
    <property type="evidence" value="ECO:0007669"/>
    <property type="project" value="UniProtKB-ARBA"/>
</dbReference>
<feature type="compositionally biased region" description="Low complexity" evidence="13">
    <location>
        <begin position="271"/>
        <end position="280"/>
    </location>
</feature>
<evidence type="ECO:0000313" key="17">
    <source>
        <dbReference type="Proteomes" id="UP001229081"/>
    </source>
</evidence>
<evidence type="ECO:0000256" key="4">
    <source>
        <dbReference type="ARBA" id="ARBA00022527"/>
    </source>
</evidence>
<evidence type="ECO:0000256" key="5">
    <source>
        <dbReference type="ARBA" id="ARBA00022679"/>
    </source>
</evidence>
<dbReference type="InterPro" id="IPR017441">
    <property type="entry name" value="Protein_kinase_ATP_BS"/>
</dbReference>
<gene>
    <name evidence="16" type="ORF">QXL92_05800</name>
</gene>